<dbReference type="GO" id="GO:0004519">
    <property type="term" value="F:endonuclease activity"/>
    <property type="evidence" value="ECO:0007669"/>
    <property type="project" value="UniProtKB-KW"/>
</dbReference>
<dbReference type="Pfam" id="PF07510">
    <property type="entry name" value="GmrSD_C"/>
    <property type="match status" value="1"/>
</dbReference>
<dbReference type="InParanoid" id="A0A545AU82"/>
<reference evidence="2 3" key="1">
    <citation type="submission" date="2019-07" db="EMBL/GenBank/DDBJ databases">
        <title>Cryptosporangium phraense sp. nov., isolated from plant litter.</title>
        <authorList>
            <person name="Suriyachadkun C."/>
        </authorList>
    </citation>
    <scope>NUCLEOTIDE SEQUENCE [LARGE SCALE GENOMIC DNA]</scope>
    <source>
        <strain evidence="2 3">A-T 5661</strain>
    </source>
</reference>
<feature type="domain" description="GmrSD restriction endonucleases C-terminal" evidence="1">
    <location>
        <begin position="93"/>
        <end position="226"/>
    </location>
</feature>
<dbReference type="AlphaFoldDB" id="A0A545AU82"/>
<keyword evidence="2" id="KW-0255">Endonuclease</keyword>
<dbReference type="Proteomes" id="UP000317982">
    <property type="component" value="Unassembled WGS sequence"/>
</dbReference>
<proteinExistence type="predicted"/>
<keyword evidence="3" id="KW-1185">Reference proteome</keyword>
<protein>
    <submittedName>
        <fullName evidence="2">HNH endonuclease</fullName>
    </submittedName>
</protein>
<accession>A0A545AU82</accession>
<dbReference type="EMBL" id="VIRS01000007">
    <property type="protein sequence ID" value="TQS44897.1"/>
    <property type="molecule type" value="Genomic_DNA"/>
</dbReference>
<gene>
    <name evidence="2" type="ORF">FL583_13005</name>
</gene>
<keyword evidence="2" id="KW-0540">Nuclease</keyword>
<evidence type="ECO:0000313" key="3">
    <source>
        <dbReference type="Proteomes" id="UP000317982"/>
    </source>
</evidence>
<dbReference type="PANTHER" id="PTHR24094">
    <property type="entry name" value="SECRETED PROTEIN"/>
    <property type="match status" value="1"/>
</dbReference>
<dbReference type="PANTHER" id="PTHR24094:SF15">
    <property type="entry name" value="AMP-DEPENDENT SYNTHETASE_LIGASE DOMAIN-CONTAINING PROTEIN-RELATED"/>
    <property type="match status" value="1"/>
</dbReference>
<evidence type="ECO:0000313" key="2">
    <source>
        <dbReference type="EMBL" id="TQS44897.1"/>
    </source>
</evidence>
<comment type="caution">
    <text evidence="2">The sequence shown here is derived from an EMBL/GenBank/DDBJ whole genome shotgun (WGS) entry which is preliminary data.</text>
</comment>
<dbReference type="InterPro" id="IPR011089">
    <property type="entry name" value="GmrSD_C"/>
</dbReference>
<name>A0A545AU82_9ACTN</name>
<organism evidence="2 3">
    <name type="scientific">Cryptosporangium phraense</name>
    <dbReference type="NCBI Taxonomy" id="2593070"/>
    <lineage>
        <taxon>Bacteria</taxon>
        <taxon>Bacillati</taxon>
        <taxon>Actinomycetota</taxon>
        <taxon>Actinomycetes</taxon>
        <taxon>Cryptosporangiales</taxon>
        <taxon>Cryptosporangiaceae</taxon>
        <taxon>Cryptosporangium</taxon>
    </lineage>
</organism>
<keyword evidence="2" id="KW-0378">Hydrolase</keyword>
<sequence>MALAAVLSAAGCEGIEFVDPAASASGTSAAQVPADPGSVAKPSKTSIAQAKRSLSAITIKTIPGKDPSYDRDKFGDAWSDAAKGVTYAGNGCDTRNDILRRDAVKGTVRTRNGSSGCKVTAGTWVSPYNGAKYTSTRKIQIDHIVPLGRAWASGAKRWSAARRLAFANDPDNLLAVDGSSNQSKSDKGPSAWRPAKPYQCVYAVRYLRSATKYQLPITSADKSALTSMLNGCPK</sequence>
<dbReference type="OrthoDB" id="5196645at2"/>
<evidence type="ECO:0000259" key="1">
    <source>
        <dbReference type="Pfam" id="PF07510"/>
    </source>
</evidence>